<dbReference type="InterPro" id="IPR000212">
    <property type="entry name" value="DNA_helicase_UvrD/REP"/>
</dbReference>
<evidence type="ECO:0000313" key="3">
    <source>
        <dbReference type="EMBL" id="RDU49636.1"/>
    </source>
</evidence>
<dbReference type="InterPro" id="IPR027417">
    <property type="entry name" value="P-loop_NTPase"/>
</dbReference>
<comment type="caution">
    <text evidence="3">The sequence shown here is derived from an EMBL/GenBank/DDBJ whole genome shotgun (WGS) entry which is preliminary data.</text>
</comment>
<evidence type="ECO:0000313" key="4">
    <source>
        <dbReference type="Proteomes" id="UP000256321"/>
    </source>
</evidence>
<dbReference type="GO" id="GO:0005829">
    <property type="term" value="C:cytosol"/>
    <property type="evidence" value="ECO:0007669"/>
    <property type="project" value="TreeGrafter"/>
</dbReference>
<dbReference type="EMBL" id="QREV01000014">
    <property type="protein sequence ID" value="RDU49636.1"/>
    <property type="molecule type" value="Genomic_DNA"/>
</dbReference>
<reference evidence="3 4" key="1">
    <citation type="submission" date="2018-07" db="EMBL/GenBank/DDBJ databases">
        <title>Parabacteroides acidifaciens nov. sp., isolated from human feces.</title>
        <authorList>
            <person name="Wang Y.J."/>
        </authorList>
    </citation>
    <scope>NUCLEOTIDE SEQUENCE [LARGE SCALE GENOMIC DNA]</scope>
    <source>
        <strain evidence="3 4">426-9</strain>
    </source>
</reference>
<sequence>MENHTKIYIIMKKDWMIKESELDEDQIKVLMAVLDKSCIVTGCAGSGKSVLALIKAQRIQKERGDNYKIIVFTKALCQYMNAGRQSLGLKNTFLYYWAWKNRENCSPADYIIVDEIQDFEEEEIREFIDAAKKHFIFFGDTAQSIYEGLKDTLPVEDIGYLLPRGERPKVWELYRNYRLPIPVAKLVQSVGVDLPPFEESTYKSQETVMPHILKYDDIESQLIAVKCIIERNDLLDVAVLLPHNEMVKDIGGRLKCLGLNVELRYSDKENWRNSEDSLNFSTTNPKVMTYHSAKGLQFETVFLPCIEDFSDDGGSQRKSLYVAMTRTYRNLYIMYSGLLPKPLSDISPDLYEISEIEEIEDI</sequence>
<protein>
    <recommendedName>
        <fullName evidence="1">DNA 3'-5' helicase II</fullName>
    </recommendedName>
</protein>
<dbReference type="GO" id="GO:0000725">
    <property type="term" value="P:recombinational repair"/>
    <property type="evidence" value="ECO:0007669"/>
    <property type="project" value="TreeGrafter"/>
</dbReference>
<dbReference type="Proteomes" id="UP000256321">
    <property type="component" value="Unassembled WGS sequence"/>
</dbReference>
<dbReference type="PANTHER" id="PTHR11070:SF2">
    <property type="entry name" value="ATP-DEPENDENT DNA HELICASE SRS2"/>
    <property type="match status" value="1"/>
</dbReference>
<name>A0A3D8HFB9_9BACT</name>
<feature type="domain" description="UvrD-like helicase C-terminal" evidence="2">
    <location>
        <begin position="287"/>
        <end position="333"/>
    </location>
</feature>
<dbReference type="Pfam" id="PF13538">
    <property type="entry name" value="UvrD_C_2"/>
    <property type="match status" value="1"/>
</dbReference>
<dbReference type="InterPro" id="IPR027785">
    <property type="entry name" value="UvrD-like_helicase_C"/>
</dbReference>
<organism evidence="3 4">
    <name type="scientific">Parabacteroides acidifaciens</name>
    <dbReference type="NCBI Taxonomy" id="2290935"/>
    <lineage>
        <taxon>Bacteria</taxon>
        <taxon>Pseudomonadati</taxon>
        <taxon>Bacteroidota</taxon>
        <taxon>Bacteroidia</taxon>
        <taxon>Bacteroidales</taxon>
        <taxon>Tannerellaceae</taxon>
        <taxon>Parabacteroides</taxon>
    </lineage>
</organism>
<dbReference type="GO" id="GO:0005524">
    <property type="term" value="F:ATP binding"/>
    <property type="evidence" value="ECO:0007669"/>
    <property type="project" value="InterPro"/>
</dbReference>
<gene>
    <name evidence="3" type="ORF">DWU89_08095</name>
</gene>
<dbReference type="Pfam" id="PF13245">
    <property type="entry name" value="AAA_19"/>
    <property type="match status" value="1"/>
</dbReference>
<evidence type="ECO:0000256" key="1">
    <source>
        <dbReference type="ARBA" id="ARBA00034923"/>
    </source>
</evidence>
<evidence type="ECO:0000259" key="2">
    <source>
        <dbReference type="Pfam" id="PF13538"/>
    </source>
</evidence>
<dbReference type="Gene3D" id="3.40.50.300">
    <property type="entry name" value="P-loop containing nucleotide triphosphate hydrolases"/>
    <property type="match status" value="2"/>
</dbReference>
<dbReference type="PANTHER" id="PTHR11070">
    <property type="entry name" value="UVRD / RECB / PCRA DNA HELICASE FAMILY MEMBER"/>
    <property type="match status" value="1"/>
</dbReference>
<dbReference type="GO" id="GO:0043138">
    <property type="term" value="F:3'-5' DNA helicase activity"/>
    <property type="evidence" value="ECO:0007669"/>
    <property type="project" value="TreeGrafter"/>
</dbReference>
<dbReference type="GO" id="GO:0003677">
    <property type="term" value="F:DNA binding"/>
    <property type="evidence" value="ECO:0007669"/>
    <property type="project" value="InterPro"/>
</dbReference>
<accession>A0A3D8HFB9</accession>
<dbReference type="SUPFAM" id="SSF52540">
    <property type="entry name" value="P-loop containing nucleoside triphosphate hydrolases"/>
    <property type="match status" value="1"/>
</dbReference>
<proteinExistence type="predicted"/>
<dbReference type="AlphaFoldDB" id="A0A3D8HFB9"/>